<dbReference type="Proteomes" id="UP000224460">
    <property type="component" value="Unassembled WGS sequence"/>
</dbReference>
<name>A0AC61DAR2_9FIRM</name>
<protein>
    <submittedName>
        <fullName evidence="1">Sugar ABC transporter permease</fullName>
    </submittedName>
</protein>
<accession>A0AC61DAR2</accession>
<reference evidence="1" key="1">
    <citation type="submission" date="2017-10" db="EMBL/GenBank/DDBJ databases">
        <title>Genome sequence of cellulolytic Lachnospiraceae bacterium XHS1971 isolated from hotspring sediment.</title>
        <authorList>
            <person name="Vasudevan G."/>
            <person name="Joshi A.J."/>
            <person name="Hivarkar S."/>
            <person name="Lanjekar V.B."/>
            <person name="Dhakephalkar P.K."/>
            <person name="Dagar S."/>
        </authorList>
    </citation>
    <scope>NUCLEOTIDE SEQUENCE</scope>
    <source>
        <strain evidence="1">XHS1971</strain>
    </source>
</reference>
<comment type="caution">
    <text evidence="1">The sequence shown here is derived from an EMBL/GenBank/DDBJ whole genome shotgun (WGS) entry which is preliminary data.</text>
</comment>
<proteinExistence type="predicted"/>
<organism evidence="1 2">
    <name type="scientific">Sporanaerobium hydrogeniformans</name>
    <dbReference type="NCBI Taxonomy" id="3072179"/>
    <lineage>
        <taxon>Bacteria</taxon>
        <taxon>Bacillati</taxon>
        <taxon>Bacillota</taxon>
        <taxon>Clostridia</taxon>
        <taxon>Lachnospirales</taxon>
        <taxon>Lachnospiraceae</taxon>
        <taxon>Sporanaerobium</taxon>
    </lineage>
</organism>
<dbReference type="EMBL" id="PEDL01000013">
    <property type="protein sequence ID" value="PHV70128.1"/>
    <property type="molecule type" value="Genomic_DNA"/>
</dbReference>
<gene>
    <name evidence="1" type="ORF">CS063_11670</name>
</gene>
<evidence type="ECO:0000313" key="1">
    <source>
        <dbReference type="EMBL" id="PHV70128.1"/>
    </source>
</evidence>
<keyword evidence="2" id="KW-1185">Reference proteome</keyword>
<sequence length="274" mass="31265">MVEKKSNKILLTLITLFSAVLFLLPFYIVLINSFKTQKGFLLDVLGLPGQYFTLNNYPEAFKKLDFISSFTNSLYITVIAVSLLLILGSMAAWMLVRTKTKLSMFIFMMFSTAMLIPFQSVMLPLVRIMGKLNLLNPVGIIFMYLGFGAPLTIMLYHGFVKSVPVEIEEAAIIDGCGKFMTFWRVVFPLLKPISVTVSILQAMWIWNDFLLPQLTINRPEWQTIPLKMFYFFGQFAKRWDLGLAGLVLAMLPIVLFYIAMQKYIIKGVMQGSIK</sequence>
<evidence type="ECO:0000313" key="2">
    <source>
        <dbReference type="Proteomes" id="UP000224460"/>
    </source>
</evidence>